<name>A0A832SHN0_9CREN</name>
<dbReference type="GeneID" id="1465026"/>
<gene>
    <name evidence="2" type="ORF">HA333_05205</name>
</gene>
<dbReference type="EMBL" id="DUJP01000024">
    <property type="protein sequence ID" value="HII46848.1"/>
    <property type="molecule type" value="Genomic_DNA"/>
</dbReference>
<dbReference type="AlphaFoldDB" id="A0A832SHN0"/>
<dbReference type="Proteomes" id="UP000651120">
    <property type="component" value="Unassembled WGS sequence"/>
</dbReference>
<evidence type="ECO:0000313" key="3">
    <source>
        <dbReference type="Proteomes" id="UP000651120"/>
    </source>
</evidence>
<reference evidence="2" key="1">
    <citation type="journal article" date="2020" name="bioRxiv">
        <title>A rank-normalized archaeal taxonomy based on genome phylogeny resolves widespread incomplete and uneven classifications.</title>
        <authorList>
            <person name="Rinke C."/>
            <person name="Chuvochina M."/>
            <person name="Mussig A.J."/>
            <person name="Chaumeil P.-A."/>
            <person name="Waite D.W."/>
            <person name="Whitman W.B."/>
            <person name="Parks D.H."/>
            <person name="Hugenholtz P."/>
        </authorList>
    </citation>
    <scope>NUCLEOTIDE SEQUENCE</scope>
    <source>
        <strain evidence="2">UBA8839</strain>
    </source>
</reference>
<evidence type="ECO:0000256" key="1">
    <source>
        <dbReference type="SAM" id="Phobius"/>
    </source>
</evidence>
<organism evidence="2 3">
    <name type="scientific">Pyrobaculum aerophilum</name>
    <dbReference type="NCBI Taxonomy" id="13773"/>
    <lineage>
        <taxon>Archaea</taxon>
        <taxon>Thermoproteota</taxon>
        <taxon>Thermoprotei</taxon>
        <taxon>Thermoproteales</taxon>
        <taxon>Thermoproteaceae</taxon>
        <taxon>Pyrobaculum</taxon>
    </lineage>
</organism>
<evidence type="ECO:0000313" key="2">
    <source>
        <dbReference type="EMBL" id="HII46848.1"/>
    </source>
</evidence>
<feature type="transmembrane region" description="Helical" evidence="1">
    <location>
        <begin position="97"/>
        <end position="114"/>
    </location>
</feature>
<keyword evidence="1" id="KW-1133">Transmembrane helix</keyword>
<protein>
    <submittedName>
        <fullName evidence="2">Uncharacterized protein</fullName>
    </submittedName>
</protein>
<comment type="caution">
    <text evidence="2">The sequence shown here is derived from an EMBL/GenBank/DDBJ whole genome shotgun (WGS) entry which is preliminary data.</text>
</comment>
<keyword evidence="1" id="KW-0812">Transmembrane</keyword>
<sequence>MFDAYDLNAWDNTNIIGVGDRYVTASLALDGSSTAFDDYNVGLHFYLDRVNLGESRYLCFIYLAGDTLEELESNLVETKRYAEALCAPVGGVLVPPFSIYILAALLVLISDYYIKQKF</sequence>
<dbReference type="RefSeq" id="WP_011007277.1">
    <property type="nucleotide sequence ID" value="NZ_DUJP01000024.1"/>
</dbReference>
<keyword evidence="1" id="KW-0472">Membrane</keyword>
<accession>A0A832SHN0</accession>
<proteinExistence type="predicted"/>